<evidence type="ECO:0000256" key="5">
    <source>
        <dbReference type="ARBA" id="ARBA00019077"/>
    </source>
</evidence>
<dbReference type="EMBL" id="AVCJ01000004">
    <property type="protein sequence ID" value="KFL37348.1"/>
    <property type="molecule type" value="Genomic_DNA"/>
</dbReference>
<keyword evidence="12" id="KW-0812">Transmembrane</keyword>
<evidence type="ECO:0000256" key="12">
    <source>
        <dbReference type="RuleBase" id="RU365103"/>
    </source>
</evidence>
<dbReference type="SUPFAM" id="SSF53756">
    <property type="entry name" value="UDP-Glycosyltransferase/glycogen phosphorylase"/>
    <property type="match status" value="1"/>
</dbReference>
<dbReference type="GO" id="GO:0043842">
    <property type="term" value="F:Kdo transferase activity"/>
    <property type="evidence" value="ECO:0007669"/>
    <property type="project" value="UniProtKB-EC"/>
</dbReference>
<comment type="similarity">
    <text evidence="3">Belongs to the glycosyltransferase group 1 family. Glycosyltransferase 30 subfamily.</text>
</comment>
<feature type="site" description="Transition state stabilizer" evidence="11">
    <location>
        <position position="139"/>
    </location>
</feature>
<evidence type="ECO:0000256" key="11">
    <source>
        <dbReference type="PIRSR" id="PIRSR639901-2"/>
    </source>
</evidence>
<comment type="caution">
    <text evidence="14">The sequence shown here is derived from an EMBL/GenBank/DDBJ whole genome shotgun (WGS) entry which is preliminary data.</text>
</comment>
<comment type="subcellular location">
    <subcellularLocation>
        <location evidence="1">Cell inner membrane</location>
        <topology evidence="1">Single-pass membrane protein</topology>
        <orientation evidence="1">Cytoplasmic side</orientation>
    </subcellularLocation>
    <subcellularLocation>
        <location evidence="12">Cell membrane</location>
    </subcellularLocation>
</comment>
<evidence type="ECO:0000256" key="10">
    <source>
        <dbReference type="PIRSR" id="PIRSR639901-1"/>
    </source>
</evidence>
<reference evidence="14 15" key="2">
    <citation type="journal article" date="2015" name="Stand. Genomic Sci.">
        <title>High quality draft genomic sequence of Arenimonas donghaensis DSM 18148(T).</title>
        <authorList>
            <person name="Chen F."/>
            <person name="Wang H."/>
            <person name="Cao Y."/>
            <person name="Li X."/>
            <person name="Wang G."/>
        </authorList>
    </citation>
    <scope>NUCLEOTIDE SEQUENCE [LARGE SCALE GENOMIC DNA]</scope>
    <source>
        <strain evidence="14 15">HO3-R19</strain>
    </source>
</reference>
<keyword evidence="15" id="KW-1185">Reference proteome</keyword>
<dbReference type="NCBIfam" id="NF004388">
    <property type="entry name" value="PRK05749.1-4"/>
    <property type="match status" value="1"/>
</dbReference>
<dbReference type="PATRIC" id="fig|1121014.3.peg.784"/>
<evidence type="ECO:0000256" key="3">
    <source>
        <dbReference type="ARBA" id="ARBA00006380"/>
    </source>
</evidence>
<dbReference type="RefSeq" id="WP_051924340.1">
    <property type="nucleotide sequence ID" value="NZ_AVCJ01000004.1"/>
</dbReference>
<feature type="site" description="Transition state stabilizer" evidence="11">
    <location>
        <position position="217"/>
    </location>
</feature>
<feature type="domain" description="3-deoxy-D-manno-octulosonic-acid transferase N-terminal" evidence="13">
    <location>
        <begin position="42"/>
        <end position="219"/>
    </location>
</feature>
<evidence type="ECO:0000256" key="2">
    <source>
        <dbReference type="ARBA" id="ARBA00004713"/>
    </source>
</evidence>
<comment type="pathway">
    <text evidence="2 12">Bacterial outer membrane biogenesis; LPS core biosynthesis.</text>
</comment>
<evidence type="ECO:0000256" key="1">
    <source>
        <dbReference type="ARBA" id="ARBA00004388"/>
    </source>
</evidence>
<name>A0A087MKE5_9GAMM</name>
<dbReference type="GO" id="GO:0005886">
    <property type="term" value="C:plasma membrane"/>
    <property type="evidence" value="ECO:0007669"/>
    <property type="project" value="UniProtKB-SubCell"/>
</dbReference>
<feature type="transmembrane region" description="Helical" evidence="12">
    <location>
        <begin position="12"/>
        <end position="31"/>
    </location>
</feature>
<dbReference type="Gene3D" id="3.40.50.11720">
    <property type="entry name" value="3-Deoxy-D-manno-octulosonic-acid transferase, N-terminal domain"/>
    <property type="match status" value="1"/>
</dbReference>
<dbReference type="FunFam" id="3.40.50.2000:FF:000032">
    <property type="entry name" value="3-deoxy-D-manno-octulosonic acid transferase"/>
    <property type="match status" value="1"/>
</dbReference>
<sequence length="442" mass="48700">MQISFGQRVLLGLYALVLHLAFPVTLYHLVWRGMRQREYLRRWTERYGWLEGKLDLHDAIWVHAVSVGEVIAARPLVDGLLARHPDRPLLVTTITPTGSERVRALWGDRVHHVYLPYDLREMVRRFLDRARPSLAVIVETEIWLNLYVECERRGIPLMMVNARLSERSLRGYLPVRKLARLAMQSVDLVAAQSRADAERLAQIGARRENIIVTGNLKYDLTLPEGVHEQALLWRRGWGERRPVWMAASTHGPEEAGVLAAHQAVLEQHPDALLLWAPRHPERFGPAASLAQEAGLAVRTRRGQRLPVADTQVFIVDTIGELLWFFAAADLAFVGGSLCQVGGHNVLEPAALGVPSVVGPHTFNFAEVSHRLGKAGGLLQVPDAGALADAVSALLGDPARCRDMGEHARAEVRALGGAVGRTLDLADQVLAGRRSFGAGGGQG</sequence>
<evidence type="ECO:0000256" key="4">
    <source>
        <dbReference type="ARBA" id="ARBA00012621"/>
    </source>
</evidence>
<dbReference type="PANTHER" id="PTHR42755">
    <property type="entry name" value="3-DEOXY-MANNO-OCTULOSONATE CYTIDYLYLTRANSFERASE"/>
    <property type="match status" value="1"/>
</dbReference>
<dbReference type="GO" id="GO:0009244">
    <property type="term" value="P:lipopolysaccharide core region biosynthetic process"/>
    <property type="evidence" value="ECO:0007669"/>
    <property type="project" value="UniProtKB-UniRule"/>
</dbReference>
<dbReference type="EC" id="2.4.99.12" evidence="4 12"/>
<feature type="active site" description="Proton acceptor" evidence="10">
    <location>
        <position position="69"/>
    </location>
</feature>
<keyword evidence="12" id="KW-0448">Lipopolysaccharide biosynthesis</keyword>
<dbReference type="Pfam" id="PF04413">
    <property type="entry name" value="Glycos_transf_N"/>
    <property type="match status" value="1"/>
</dbReference>
<dbReference type="InterPro" id="IPR007507">
    <property type="entry name" value="Glycos_transf_N"/>
</dbReference>
<keyword evidence="6 12" id="KW-0808">Transferase</keyword>
<protein>
    <recommendedName>
        <fullName evidence="5 12">3-deoxy-D-manno-octulosonic acid transferase</fullName>
        <shortName evidence="12">Kdo transferase</shortName>
        <ecNumber evidence="4 12">2.4.99.12</ecNumber>
    </recommendedName>
    <alternativeName>
        <fullName evidence="8 12">Lipid IV(A) 3-deoxy-D-manno-octulosonic acid transferase</fullName>
    </alternativeName>
</protein>
<evidence type="ECO:0000256" key="8">
    <source>
        <dbReference type="ARBA" id="ARBA00031445"/>
    </source>
</evidence>
<dbReference type="InterPro" id="IPR039901">
    <property type="entry name" value="Kdotransferase"/>
</dbReference>
<evidence type="ECO:0000256" key="9">
    <source>
        <dbReference type="ARBA" id="ARBA00049183"/>
    </source>
</evidence>
<organism evidence="14 15">
    <name type="scientific">Arenimonas donghaensis DSM 18148 = HO3-R19</name>
    <dbReference type="NCBI Taxonomy" id="1121014"/>
    <lineage>
        <taxon>Bacteria</taxon>
        <taxon>Pseudomonadati</taxon>
        <taxon>Pseudomonadota</taxon>
        <taxon>Gammaproteobacteria</taxon>
        <taxon>Lysobacterales</taxon>
        <taxon>Lysobacteraceae</taxon>
        <taxon>Arenimonas</taxon>
    </lineage>
</organism>
<evidence type="ECO:0000256" key="6">
    <source>
        <dbReference type="ARBA" id="ARBA00022679"/>
    </source>
</evidence>
<dbReference type="FunFam" id="3.40.50.11720:FF:000001">
    <property type="entry name" value="3-deoxy-D-manno-octulosonic acid transferase"/>
    <property type="match status" value="1"/>
</dbReference>
<evidence type="ECO:0000313" key="14">
    <source>
        <dbReference type="EMBL" id="KFL37348.1"/>
    </source>
</evidence>
<dbReference type="PANTHER" id="PTHR42755:SF1">
    <property type="entry name" value="3-DEOXY-D-MANNO-OCTULOSONIC ACID TRANSFERASE, MITOCHONDRIAL-RELATED"/>
    <property type="match status" value="1"/>
</dbReference>
<gene>
    <name evidence="14" type="ORF">N788_10130</name>
</gene>
<keyword evidence="7" id="KW-0735">Signal-anchor</keyword>
<accession>A0A087MKE5</accession>
<keyword evidence="12" id="KW-0472">Membrane</keyword>
<dbReference type="InterPro" id="IPR038107">
    <property type="entry name" value="Glycos_transf_N_sf"/>
</dbReference>
<evidence type="ECO:0000313" key="15">
    <source>
        <dbReference type="Proteomes" id="UP000029085"/>
    </source>
</evidence>
<comment type="catalytic activity">
    <reaction evidence="9 12">
        <text>lipid IVA (E. coli) + CMP-3-deoxy-beta-D-manno-octulosonate = alpha-Kdo-(2-&gt;6)-lipid IVA (E. coli) + CMP + H(+)</text>
        <dbReference type="Rhea" id="RHEA:28066"/>
        <dbReference type="ChEBI" id="CHEBI:15378"/>
        <dbReference type="ChEBI" id="CHEBI:58603"/>
        <dbReference type="ChEBI" id="CHEBI:60364"/>
        <dbReference type="ChEBI" id="CHEBI:60377"/>
        <dbReference type="ChEBI" id="CHEBI:85987"/>
        <dbReference type="EC" id="2.4.99.12"/>
    </reaction>
</comment>
<dbReference type="Proteomes" id="UP000029085">
    <property type="component" value="Unassembled WGS sequence"/>
</dbReference>
<proteinExistence type="inferred from homology"/>
<evidence type="ECO:0000256" key="7">
    <source>
        <dbReference type="ARBA" id="ARBA00022968"/>
    </source>
</evidence>
<keyword evidence="12" id="KW-1003">Cell membrane</keyword>
<evidence type="ECO:0000259" key="13">
    <source>
        <dbReference type="Pfam" id="PF04413"/>
    </source>
</evidence>
<reference evidence="15" key="1">
    <citation type="submission" date="2013-08" db="EMBL/GenBank/DDBJ databases">
        <title>Genome sequencing of Arenimonas donghaensis.</title>
        <authorList>
            <person name="Chen F."/>
            <person name="Wang G."/>
        </authorList>
    </citation>
    <scope>NUCLEOTIDE SEQUENCE [LARGE SCALE GENOMIC DNA]</scope>
    <source>
        <strain evidence="15">HO3-R19</strain>
    </source>
</reference>
<comment type="function">
    <text evidence="12">Involved in lipopolysaccharide (LPS) biosynthesis. Catalyzes the transfer of 3-deoxy-D-manno-octulosonate (Kdo) residue(s) from CMP-Kdo to lipid IV(A), the tetraacyldisaccharide-1,4'-bisphosphate precursor of lipid A.</text>
</comment>
<dbReference type="GO" id="GO:0009245">
    <property type="term" value="P:lipid A biosynthetic process"/>
    <property type="evidence" value="ECO:0007669"/>
    <property type="project" value="TreeGrafter"/>
</dbReference>
<dbReference type="STRING" id="1121014.N788_10130"/>
<dbReference type="Gene3D" id="3.40.50.2000">
    <property type="entry name" value="Glycogen Phosphorylase B"/>
    <property type="match status" value="1"/>
</dbReference>
<keyword evidence="12" id="KW-1133">Transmembrane helix</keyword>
<dbReference type="AlphaFoldDB" id="A0A087MKE5"/>
<dbReference type="UniPathway" id="UPA00958"/>